<evidence type="ECO:0000313" key="2">
    <source>
        <dbReference type="EMBL" id="VDD87379.1"/>
    </source>
</evidence>
<name>A0A158Q9Q8_ENTVE</name>
<reference evidence="4" key="1">
    <citation type="submission" date="2016-04" db="UniProtKB">
        <authorList>
            <consortium name="WormBaseParasite"/>
        </authorList>
    </citation>
    <scope>IDENTIFICATION</scope>
</reference>
<reference evidence="2 3" key="2">
    <citation type="submission" date="2018-10" db="EMBL/GenBank/DDBJ databases">
        <authorList>
            <consortium name="Pathogen Informatics"/>
        </authorList>
    </citation>
    <scope>NUCLEOTIDE SEQUENCE [LARGE SCALE GENOMIC DNA]</scope>
</reference>
<dbReference type="Proteomes" id="UP000274131">
    <property type="component" value="Unassembled WGS sequence"/>
</dbReference>
<accession>A0A158Q9Q8</accession>
<organism evidence="4">
    <name type="scientific">Enterobius vermicularis</name>
    <name type="common">Human pinworm</name>
    <dbReference type="NCBI Taxonomy" id="51028"/>
    <lineage>
        <taxon>Eukaryota</taxon>
        <taxon>Metazoa</taxon>
        <taxon>Ecdysozoa</taxon>
        <taxon>Nematoda</taxon>
        <taxon>Chromadorea</taxon>
        <taxon>Rhabditida</taxon>
        <taxon>Spirurina</taxon>
        <taxon>Oxyuridomorpha</taxon>
        <taxon>Oxyuroidea</taxon>
        <taxon>Oxyuridae</taxon>
        <taxon>Enterobius</taxon>
    </lineage>
</organism>
<sequence>MDYNMVCKQCRKCGKYFSSSNVADVHKNSCSDPGTAKFPSLLSTSIVGEANEKDAKEKLARSTICRPKDVSFISVGDCIVKESTSNDQSSKSKEESNKKTKFLTEWVRISSSKNVDGRVLHDSRFISELRFRKSNLRSPKRQILRGVRAELKKTGETEAPTRSTAEVASTPTDSANRTECVRLWDKRSDCGQGPSFVSEGKKYVTSCETKCKEHTVPNISPTRITRNCLVPQDLKLGSFKCALRDPLVWATPNNKRKQDNLQWHFIKQHRNCKVFPAANESANAENCRTISLCNDAVVGELRGHFGEKILGTLGKGDGLCCRAVRAEPGRSVSSKPSQEHDVGLHTLSLKNASRRPSVLSTKNIGEAGSHPLVVRIQNGKVVKLPSNFKSHLHVSGSSKSVAGGQLLFKTNGPRPNVSKKRNNILKKIPILKSSRQQLAYVGSKHLKKYPCVELNGFANVSMDSLPTRFGGKSVQNPLVSLEEMIKSSRTAEPDAELGTESHSLLNCFSAEESSACEEDVSNSILGTKGEVSVMGKSRASQKPKRGSHYRVHGEPRLDQDKLVLVHPYEERELEPEERCYHIERAILLMRRDFVTLSSIRRYGPSWLRVVTDDEIIKAISSLVCTGLLFVDKTMFSPKSDSAVYSFTDPRDTWLSFYWVKEDDYMMHFEGDQFTDLVSGPFRV</sequence>
<gene>
    <name evidence="2" type="ORF">EVEC_LOCUS2522</name>
</gene>
<feature type="compositionally biased region" description="Polar residues" evidence="1">
    <location>
        <begin position="160"/>
        <end position="172"/>
    </location>
</feature>
<evidence type="ECO:0000313" key="4">
    <source>
        <dbReference type="WBParaSite" id="EVEC_0000281401-mRNA-1"/>
    </source>
</evidence>
<keyword evidence="3" id="KW-1185">Reference proteome</keyword>
<dbReference type="AlphaFoldDB" id="A0A158Q9Q8"/>
<dbReference type="EMBL" id="UXUI01007396">
    <property type="protein sequence ID" value="VDD87379.1"/>
    <property type="molecule type" value="Genomic_DNA"/>
</dbReference>
<dbReference type="WBParaSite" id="EVEC_0000281401-mRNA-1">
    <property type="protein sequence ID" value="EVEC_0000281401-mRNA-1"/>
    <property type="gene ID" value="EVEC_0000281401"/>
</dbReference>
<protein>
    <submittedName>
        <fullName evidence="4">C2H2-type domain-containing protein</fullName>
    </submittedName>
</protein>
<feature type="compositionally biased region" description="Basic residues" evidence="1">
    <location>
        <begin position="539"/>
        <end position="550"/>
    </location>
</feature>
<proteinExistence type="predicted"/>
<evidence type="ECO:0000256" key="1">
    <source>
        <dbReference type="SAM" id="MobiDB-lite"/>
    </source>
</evidence>
<feature type="region of interest" description="Disordered" evidence="1">
    <location>
        <begin position="532"/>
        <end position="552"/>
    </location>
</feature>
<feature type="region of interest" description="Disordered" evidence="1">
    <location>
        <begin position="153"/>
        <end position="172"/>
    </location>
</feature>
<evidence type="ECO:0000313" key="3">
    <source>
        <dbReference type="Proteomes" id="UP000274131"/>
    </source>
</evidence>